<evidence type="ECO:0000313" key="3">
    <source>
        <dbReference type="Proteomes" id="UP000238707"/>
    </source>
</evidence>
<keyword evidence="1" id="KW-1133">Transmembrane helix</keyword>
<keyword evidence="1" id="KW-0812">Transmembrane</keyword>
<sequence>MNLFDTIQFLLKRRLNNEFKAELMNSTEQPKKKMKNWVPIVFFGVLSTVPVFMFLVDVYINQYM</sequence>
<keyword evidence="1" id="KW-0472">Membrane</keyword>
<evidence type="ECO:0000256" key="1">
    <source>
        <dbReference type="SAM" id="Phobius"/>
    </source>
</evidence>
<protein>
    <submittedName>
        <fullName evidence="2">Uncharacterized protein</fullName>
    </submittedName>
</protein>
<keyword evidence="3" id="KW-1185">Reference proteome</keyword>
<organism evidence="2 3">
    <name type="scientific">Vibrio chagasii</name>
    <dbReference type="NCBI Taxonomy" id="170679"/>
    <lineage>
        <taxon>Bacteria</taxon>
        <taxon>Pseudomonadati</taxon>
        <taxon>Pseudomonadota</taxon>
        <taxon>Gammaproteobacteria</taxon>
        <taxon>Vibrionales</taxon>
        <taxon>Vibrionaceae</taxon>
        <taxon>Vibrio</taxon>
    </lineage>
</organism>
<accession>A0A2S7VNS0</accession>
<gene>
    <name evidence="2" type="ORF">BTO10_01125</name>
</gene>
<name>A0A2S7VNS0_9VIBR</name>
<proteinExistence type="predicted"/>
<reference evidence="2 3" key="1">
    <citation type="submission" date="2016-12" db="EMBL/GenBank/DDBJ databases">
        <title>Diversity of luminous bacteria.</title>
        <authorList>
            <person name="Yoshizawa S."/>
            <person name="Kogure K."/>
        </authorList>
    </citation>
    <scope>NUCLEOTIDE SEQUENCE [LARGE SCALE GENOMIC DNA]</scope>
    <source>
        <strain evidence="2 3">LC2-408</strain>
    </source>
</reference>
<comment type="caution">
    <text evidence="2">The sequence shown here is derived from an EMBL/GenBank/DDBJ whole genome shotgun (WGS) entry which is preliminary data.</text>
</comment>
<dbReference type="AlphaFoldDB" id="A0A2S7VNS0"/>
<dbReference type="Proteomes" id="UP000238707">
    <property type="component" value="Unassembled WGS sequence"/>
</dbReference>
<dbReference type="EMBL" id="MSCI01000001">
    <property type="protein sequence ID" value="PQJ63452.1"/>
    <property type="molecule type" value="Genomic_DNA"/>
</dbReference>
<evidence type="ECO:0000313" key="2">
    <source>
        <dbReference type="EMBL" id="PQJ63452.1"/>
    </source>
</evidence>
<feature type="transmembrane region" description="Helical" evidence="1">
    <location>
        <begin position="37"/>
        <end position="60"/>
    </location>
</feature>